<comment type="similarity">
    <text evidence="3 10">Belongs to the ATG5 family.</text>
</comment>
<dbReference type="EMBL" id="CAJNOL010000001">
    <property type="protein sequence ID" value="CAF0724293.1"/>
    <property type="molecule type" value="Genomic_DNA"/>
</dbReference>
<dbReference type="Gene3D" id="3.10.20.90">
    <property type="entry name" value="Phosphatidylinositol 3-kinase Catalytic Subunit, Chain A, domain 1"/>
    <property type="match status" value="1"/>
</dbReference>
<dbReference type="InterPro" id="IPR048318">
    <property type="entry name" value="ATG5_UblB"/>
</dbReference>
<evidence type="ECO:0000313" key="14">
    <source>
        <dbReference type="EMBL" id="CAF0724293.1"/>
    </source>
</evidence>
<dbReference type="FunFam" id="1.10.246.190:FF:000001">
    <property type="entry name" value="Autophagy related 5"/>
    <property type="match status" value="1"/>
</dbReference>
<evidence type="ECO:0000256" key="8">
    <source>
        <dbReference type="ARBA" id="ARBA00023006"/>
    </source>
</evidence>
<evidence type="ECO:0000256" key="5">
    <source>
        <dbReference type="ARBA" id="ARBA00022490"/>
    </source>
</evidence>
<name>A0A813MY55_9BILA</name>
<organism evidence="14 15">
    <name type="scientific">Rotaria sordida</name>
    <dbReference type="NCBI Taxonomy" id="392033"/>
    <lineage>
        <taxon>Eukaryota</taxon>
        <taxon>Metazoa</taxon>
        <taxon>Spiralia</taxon>
        <taxon>Gnathifera</taxon>
        <taxon>Rotifera</taxon>
        <taxon>Eurotatoria</taxon>
        <taxon>Bdelloidea</taxon>
        <taxon>Philodinida</taxon>
        <taxon>Philodinidae</taxon>
        <taxon>Rotaria</taxon>
    </lineage>
</organism>
<evidence type="ECO:0000259" key="12">
    <source>
        <dbReference type="Pfam" id="PF20637"/>
    </source>
</evidence>
<dbReference type="InterPro" id="IPR048939">
    <property type="entry name" value="ATG5_UblA"/>
</dbReference>
<dbReference type="InterPro" id="IPR048940">
    <property type="entry name" value="ATG5_HBR"/>
</dbReference>
<dbReference type="Pfam" id="PF20637">
    <property type="entry name" value="ATG5_HBR"/>
    <property type="match status" value="1"/>
</dbReference>
<dbReference type="PANTHER" id="PTHR13040">
    <property type="entry name" value="AUTOPHAGY PROTEIN 5"/>
    <property type="match status" value="1"/>
</dbReference>
<gene>
    <name evidence="14" type="ORF">JXQ802_LOCUS4</name>
</gene>
<accession>A0A813MY55</accession>
<dbReference type="GO" id="GO:0044233">
    <property type="term" value="C:mitochondria-associated endoplasmic reticulum membrane contact site"/>
    <property type="evidence" value="ECO:0007669"/>
    <property type="project" value="TreeGrafter"/>
</dbReference>
<keyword evidence="15" id="KW-1185">Reference proteome</keyword>
<dbReference type="InterPro" id="IPR042526">
    <property type="entry name" value="Atg5_HR"/>
</dbReference>
<protein>
    <recommendedName>
        <fullName evidence="4 10">Autophagy protein 5</fullName>
    </recommendedName>
</protein>
<evidence type="ECO:0000256" key="4">
    <source>
        <dbReference type="ARBA" id="ARBA00015616"/>
    </source>
</evidence>
<dbReference type="GO" id="GO:0034045">
    <property type="term" value="C:phagophore assembly site membrane"/>
    <property type="evidence" value="ECO:0007669"/>
    <property type="project" value="UniProtKB-SubCell"/>
</dbReference>
<dbReference type="Proteomes" id="UP000663870">
    <property type="component" value="Unassembled WGS sequence"/>
</dbReference>
<dbReference type="Gene3D" id="1.10.246.190">
    <property type="entry name" value="Autophagy protein Apg5, helix rich domain"/>
    <property type="match status" value="1"/>
</dbReference>
<keyword evidence="7 10" id="KW-0832">Ubl conjugation</keyword>
<dbReference type="Pfam" id="PF04106">
    <property type="entry name" value="ATG5_UblB"/>
    <property type="match status" value="1"/>
</dbReference>
<dbReference type="GO" id="GO:0034274">
    <property type="term" value="C:Atg12-Atg5-Atg16 complex"/>
    <property type="evidence" value="ECO:0007669"/>
    <property type="project" value="TreeGrafter"/>
</dbReference>
<evidence type="ECO:0000256" key="6">
    <source>
        <dbReference type="ARBA" id="ARBA00022499"/>
    </source>
</evidence>
<evidence type="ECO:0000256" key="1">
    <source>
        <dbReference type="ARBA" id="ARBA00004496"/>
    </source>
</evidence>
<keyword evidence="8 10" id="KW-0072">Autophagy</keyword>
<dbReference type="GO" id="GO:0061908">
    <property type="term" value="C:phagophore"/>
    <property type="evidence" value="ECO:0007669"/>
    <property type="project" value="TreeGrafter"/>
</dbReference>
<dbReference type="GO" id="GO:0005776">
    <property type="term" value="C:autophagosome"/>
    <property type="evidence" value="ECO:0007669"/>
    <property type="project" value="TreeGrafter"/>
</dbReference>
<reference evidence="14" key="1">
    <citation type="submission" date="2021-02" db="EMBL/GenBank/DDBJ databases">
        <authorList>
            <person name="Nowell W R."/>
        </authorList>
    </citation>
    <scope>NUCLEOTIDE SEQUENCE</scope>
</reference>
<dbReference type="InterPro" id="IPR007239">
    <property type="entry name" value="Atg5"/>
</dbReference>
<dbReference type="GO" id="GO:0007033">
    <property type="term" value="P:vacuole organization"/>
    <property type="evidence" value="ECO:0007669"/>
    <property type="project" value="UniProtKB-ARBA"/>
</dbReference>
<dbReference type="Gene3D" id="3.10.20.620">
    <property type="match status" value="1"/>
</dbReference>
<dbReference type="AlphaFoldDB" id="A0A813MY55"/>
<keyword evidence="6 10" id="KW-1017">Isopeptide bond</keyword>
<dbReference type="GO" id="GO:0019776">
    <property type="term" value="F:Atg8-family ligase activity"/>
    <property type="evidence" value="ECO:0007669"/>
    <property type="project" value="TreeGrafter"/>
</dbReference>
<dbReference type="Pfam" id="PF20638">
    <property type="entry name" value="ATG5_UblA"/>
    <property type="match status" value="1"/>
</dbReference>
<dbReference type="GO" id="GO:0006995">
    <property type="term" value="P:cellular response to nitrogen starvation"/>
    <property type="evidence" value="ECO:0007669"/>
    <property type="project" value="TreeGrafter"/>
</dbReference>
<dbReference type="InterPro" id="IPR042527">
    <property type="entry name" value="Atg5_UblA_dom_sf"/>
</dbReference>
<dbReference type="PANTHER" id="PTHR13040:SF2">
    <property type="entry name" value="AUTOPHAGY PROTEIN 5"/>
    <property type="match status" value="1"/>
</dbReference>
<comment type="subunit">
    <text evidence="10">Conjugated with ATG12.</text>
</comment>
<evidence type="ECO:0000256" key="7">
    <source>
        <dbReference type="ARBA" id="ARBA00022843"/>
    </source>
</evidence>
<evidence type="ECO:0000313" key="15">
    <source>
        <dbReference type="Proteomes" id="UP000663870"/>
    </source>
</evidence>
<comment type="caution">
    <text evidence="14">The sequence shown here is derived from an EMBL/GenBank/DDBJ whole genome shotgun (WGS) entry which is preliminary data.</text>
</comment>
<evidence type="ECO:0000259" key="11">
    <source>
        <dbReference type="Pfam" id="PF04106"/>
    </source>
</evidence>
<keyword evidence="5" id="KW-0963">Cytoplasm</keyword>
<dbReference type="GO" id="GO:0000422">
    <property type="term" value="P:autophagy of mitochondrion"/>
    <property type="evidence" value="ECO:0007669"/>
    <property type="project" value="TreeGrafter"/>
</dbReference>
<dbReference type="FunFam" id="3.10.20.90:FF:000100">
    <property type="entry name" value="Autophagy related 5"/>
    <property type="match status" value="1"/>
</dbReference>
<comment type="subcellular location">
    <subcellularLocation>
        <location evidence="1">Cytoplasm</location>
    </subcellularLocation>
    <subcellularLocation>
        <location evidence="2 10">Preautophagosomal structure membrane</location>
        <topology evidence="2 10">Peripheral membrane protein</topology>
    </subcellularLocation>
</comment>
<feature type="domain" description="Autophagy protein ATG5 UblA" evidence="13">
    <location>
        <begin position="15"/>
        <end position="126"/>
    </location>
</feature>
<feature type="domain" description="Autophagy protein ATG5 UblB" evidence="11">
    <location>
        <begin position="207"/>
        <end position="301"/>
    </location>
</feature>
<comment type="function">
    <text evidence="10">Involved in autophagic vesicle formation.</text>
</comment>
<evidence type="ECO:0000256" key="10">
    <source>
        <dbReference type="RuleBase" id="RU361202"/>
    </source>
</evidence>
<feature type="domain" description="Autophagy protein ATG5 alpha-helical bundle region" evidence="12">
    <location>
        <begin position="142"/>
        <end position="197"/>
    </location>
</feature>
<dbReference type="GO" id="GO:0034727">
    <property type="term" value="P:piecemeal microautophagy of the nucleus"/>
    <property type="evidence" value="ECO:0007669"/>
    <property type="project" value="TreeGrafter"/>
</dbReference>
<keyword evidence="9 10" id="KW-0472">Membrane</keyword>
<evidence type="ECO:0000259" key="13">
    <source>
        <dbReference type="Pfam" id="PF20638"/>
    </source>
</evidence>
<evidence type="ECO:0000256" key="9">
    <source>
        <dbReference type="ARBA" id="ARBA00023136"/>
    </source>
</evidence>
<proteinExistence type="inferred from homology"/>
<sequence>MSTSSIDDKDITRELWQSRLPICFILSDEDMSKVNRSESPEPLYLMLSRHSYFPCIIEKIFRYYSTYYKGNLNDQTNSINLNNLWLEYESIPLKWHYPIGLLYDLYTSSLSSSSSVSHLPWQIIVHLSKFPENELIRFPDIESIEAHYMTTLKEADALKHKGQIIGDMQKRDHKQLWNSLLQDKYEAFWNINIKLMSYTDNLQYFRYIPFRIYILDKPFMQKLFSPYDIEQNKWMTLYDLLQYTLNHEVQCEKLANEKKILNNNIENYRVIIHGVQPPLHSPIQWLSEYFSYPDNFLHICLIENQMR</sequence>
<evidence type="ECO:0000256" key="3">
    <source>
        <dbReference type="ARBA" id="ARBA00006910"/>
    </source>
</evidence>
<evidence type="ECO:0000256" key="2">
    <source>
        <dbReference type="ARBA" id="ARBA00004623"/>
    </source>
</evidence>